<dbReference type="EMBL" id="BAAAVS010000011">
    <property type="protein sequence ID" value="GAA3027708.1"/>
    <property type="molecule type" value="Genomic_DNA"/>
</dbReference>
<dbReference type="RefSeq" id="WP_290706831.1">
    <property type="nucleotide sequence ID" value="NZ_BAAAVS010000011.1"/>
</dbReference>
<dbReference type="Pfam" id="PF03060">
    <property type="entry name" value="NMO"/>
    <property type="match status" value="1"/>
</dbReference>
<dbReference type="CDD" id="cd04730">
    <property type="entry name" value="NPD_like"/>
    <property type="match status" value="1"/>
</dbReference>
<dbReference type="SUPFAM" id="SSF51412">
    <property type="entry name" value="Inosine monophosphate dehydrogenase (IMPDH)"/>
    <property type="match status" value="1"/>
</dbReference>
<dbReference type="InterPro" id="IPR013785">
    <property type="entry name" value="Aldolase_TIM"/>
</dbReference>
<keyword evidence="2" id="KW-0288">FMN</keyword>
<keyword evidence="3" id="KW-0560">Oxidoreductase</keyword>
<evidence type="ECO:0000313" key="5">
    <source>
        <dbReference type="Proteomes" id="UP001501035"/>
    </source>
</evidence>
<evidence type="ECO:0000256" key="3">
    <source>
        <dbReference type="ARBA" id="ARBA00023002"/>
    </source>
</evidence>
<keyword evidence="1" id="KW-0285">Flavoprotein</keyword>
<name>A0ABP6L2E9_9ACTN</name>
<organism evidence="4 5">
    <name type="scientific">Gordonia defluvii</name>
    <dbReference type="NCBI Taxonomy" id="283718"/>
    <lineage>
        <taxon>Bacteria</taxon>
        <taxon>Bacillati</taxon>
        <taxon>Actinomycetota</taxon>
        <taxon>Actinomycetes</taxon>
        <taxon>Mycobacteriales</taxon>
        <taxon>Gordoniaceae</taxon>
        <taxon>Gordonia</taxon>
    </lineage>
</organism>
<evidence type="ECO:0000256" key="2">
    <source>
        <dbReference type="ARBA" id="ARBA00022643"/>
    </source>
</evidence>
<keyword evidence="4" id="KW-0503">Monooxygenase</keyword>
<dbReference type="GO" id="GO:0004497">
    <property type="term" value="F:monooxygenase activity"/>
    <property type="evidence" value="ECO:0007669"/>
    <property type="project" value="UniProtKB-KW"/>
</dbReference>
<proteinExistence type="predicted"/>
<dbReference type="InterPro" id="IPR004136">
    <property type="entry name" value="NMO"/>
</dbReference>
<dbReference type="Gene3D" id="3.20.20.70">
    <property type="entry name" value="Aldolase class I"/>
    <property type="match status" value="1"/>
</dbReference>
<evidence type="ECO:0000256" key="1">
    <source>
        <dbReference type="ARBA" id="ARBA00022630"/>
    </source>
</evidence>
<evidence type="ECO:0000313" key="4">
    <source>
        <dbReference type="EMBL" id="GAA3027708.1"/>
    </source>
</evidence>
<dbReference type="PANTHER" id="PTHR32332:SF31">
    <property type="entry name" value="2-NITROPROPANE DIOXYGENASE FAMILY, PUTATIVE (AFU_ORTHOLOGUE AFUA_2G09850)-RELATED"/>
    <property type="match status" value="1"/>
</dbReference>
<dbReference type="PANTHER" id="PTHR32332">
    <property type="entry name" value="2-NITROPROPANE DIOXYGENASE"/>
    <property type="match status" value="1"/>
</dbReference>
<protein>
    <submittedName>
        <fullName evidence="4">Nitronate monooxygenase</fullName>
    </submittedName>
</protein>
<dbReference type="Proteomes" id="UP001501035">
    <property type="component" value="Unassembled WGS sequence"/>
</dbReference>
<reference evidence="5" key="1">
    <citation type="journal article" date="2019" name="Int. J. Syst. Evol. Microbiol.">
        <title>The Global Catalogue of Microorganisms (GCM) 10K type strain sequencing project: providing services to taxonomists for standard genome sequencing and annotation.</title>
        <authorList>
            <consortium name="The Broad Institute Genomics Platform"/>
            <consortium name="The Broad Institute Genome Sequencing Center for Infectious Disease"/>
            <person name="Wu L."/>
            <person name="Ma J."/>
        </authorList>
    </citation>
    <scope>NUCLEOTIDE SEQUENCE [LARGE SCALE GENOMIC DNA]</scope>
    <source>
        <strain evidence="5">JCM 14234</strain>
    </source>
</reference>
<gene>
    <name evidence="4" type="ORF">GCM10010528_06900</name>
</gene>
<keyword evidence="5" id="KW-1185">Reference proteome</keyword>
<accession>A0ABP6L2E9</accession>
<comment type="caution">
    <text evidence="4">The sequence shown here is derived from an EMBL/GenBank/DDBJ whole genome shotgun (WGS) entry which is preliminary data.</text>
</comment>
<sequence length="320" mass="32845">MPELREIVAALSTPIVGAPMAGAAGGRLAAAISAGGGLGMIGVGNVATVEQVRAECGIAAASGERFGVGLMCWSLPQNPELLDAALEFEPIVVSLSFGDPRPHLAKVRATGAAVVAQVGTRAEAADALDAGVDGLVVRGSEGGGHGRGVVSTLPLLQQVLDLTDRPVLAGGGVATARGLAAVLAAGAVAGWVGTPFAACAESLFRPELKEAVIAADTDQTVYTRAFDIAQRFDWPTRYGGRALVNTFTTSWADRTDALQAAVTDELTAKIKQARVDADLSLAPVYAGESAGLVDRARTAAQVLADFAPFRDYLRAAQRWT</sequence>